<keyword evidence="2" id="KW-1185">Reference proteome</keyword>
<proteinExistence type="predicted"/>
<name>A0A9W9L518_9EURO</name>
<dbReference type="EMBL" id="JAPZBO010000009">
    <property type="protein sequence ID" value="KAJ5303320.1"/>
    <property type="molecule type" value="Genomic_DNA"/>
</dbReference>
<evidence type="ECO:0000313" key="2">
    <source>
        <dbReference type="Proteomes" id="UP001147746"/>
    </source>
</evidence>
<reference evidence="1" key="2">
    <citation type="journal article" date="2023" name="IMA Fungus">
        <title>Comparative genomic study of the Penicillium genus elucidates a diverse pangenome and 15 lateral gene transfer events.</title>
        <authorList>
            <person name="Petersen C."/>
            <person name="Sorensen T."/>
            <person name="Nielsen M.R."/>
            <person name="Sondergaard T.E."/>
            <person name="Sorensen J.L."/>
            <person name="Fitzpatrick D.A."/>
            <person name="Frisvad J.C."/>
            <person name="Nielsen K.L."/>
        </authorList>
    </citation>
    <scope>NUCLEOTIDE SEQUENCE</scope>
    <source>
        <strain evidence="1">IBT 21472</strain>
    </source>
</reference>
<dbReference type="Proteomes" id="UP001147746">
    <property type="component" value="Unassembled WGS sequence"/>
</dbReference>
<organism evidence="1 2">
    <name type="scientific">Penicillium atrosanguineum</name>
    <dbReference type="NCBI Taxonomy" id="1132637"/>
    <lineage>
        <taxon>Eukaryota</taxon>
        <taxon>Fungi</taxon>
        <taxon>Dikarya</taxon>
        <taxon>Ascomycota</taxon>
        <taxon>Pezizomycotina</taxon>
        <taxon>Eurotiomycetes</taxon>
        <taxon>Eurotiomycetidae</taxon>
        <taxon>Eurotiales</taxon>
        <taxon>Aspergillaceae</taxon>
        <taxon>Penicillium</taxon>
    </lineage>
</organism>
<accession>A0A9W9L518</accession>
<comment type="caution">
    <text evidence="1">The sequence shown here is derived from an EMBL/GenBank/DDBJ whole genome shotgun (WGS) entry which is preliminary data.</text>
</comment>
<protein>
    <submittedName>
        <fullName evidence="1">Uncharacterized protein</fullName>
    </submittedName>
</protein>
<sequence length="205" mass="22053">MSGALSERQTDKWAQDLIVALKGFNLLAGSSTPMMARDPRMNPDGILDEGSIAAAALTQFTTVHQSLLDNVLGKSKLRYDGTIAVQTGGGANNLLSDNSLAMDMLAFQPEVDLVNSPEEAAKAEVDYATLTDLVNSFACTIHAKVKENWMGKWSQSFKSALKETAAIIDVRILELYLQKATPDGIAGDATTQQRKEMFAVVGGEQ</sequence>
<evidence type="ECO:0000313" key="1">
    <source>
        <dbReference type="EMBL" id="KAJ5303320.1"/>
    </source>
</evidence>
<gene>
    <name evidence="1" type="ORF">N7476_010119</name>
</gene>
<reference evidence="1" key="1">
    <citation type="submission" date="2022-12" db="EMBL/GenBank/DDBJ databases">
        <authorList>
            <person name="Petersen C."/>
        </authorList>
    </citation>
    <scope>NUCLEOTIDE SEQUENCE</scope>
    <source>
        <strain evidence="1">IBT 21472</strain>
    </source>
</reference>
<dbReference type="AlphaFoldDB" id="A0A9W9L518"/>